<dbReference type="EMBL" id="JAAAIN010000228">
    <property type="protein sequence ID" value="KAG0317722.1"/>
    <property type="molecule type" value="Genomic_DNA"/>
</dbReference>
<evidence type="ECO:0000256" key="8">
    <source>
        <dbReference type="ARBA" id="ARBA00022737"/>
    </source>
</evidence>
<evidence type="ECO:0000256" key="13">
    <source>
        <dbReference type="ARBA" id="ARBA00045102"/>
    </source>
</evidence>
<evidence type="ECO:0000256" key="11">
    <source>
        <dbReference type="ARBA" id="ARBA00023136"/>
    </source>
</evidence>
<accession>A0A9P6RFQ9</accession>
<feature type="domain" description="MIR" evidence="15">
    <location>
        <begin position="432"/>
        <end position="488"/>
    </location>
</feature>
<evidence type="ECO:0000259" key="15">
    <source>
        <dbReference type="PROSITE" id="PS50919"/>
    </source>
</evidence>
<dbReference type="PANTHER" id="PTHR10050:SF46">
    <property type="entry name" value="PROTEIN O-MANNOSYL-TRANSFERASE 2"/>
    <property type="match status" value="1"/>
</dbReference>
<sequence length="837" mass="96094">MTGELRYRHTQQTTTHVVEEERTTTTATTTWTTSSLADIDYDYPVKLHKLHLQGHPPLNSLNVENNGRVVFDKARLARIVEAGSSTVLTLILTGLSAWTRYRDILSTNNVTWDEAHFGKFGSFYIRRQHYFDVHPPLAKMLIGLSGILAGYDGSFDFDSGANYPDINYRFMRLFNATFGVVMVPLAFWTARELHMSRTASTFAAAMVLMDNAYLVISRYILLDSMLLSSIFFVVLCLTKFRNLRDRAFSTKWWMWLSLMGVGCGAVSSMKWVGFFVTALVGLCTVEDLWDLLGDLQMSMTTYVMHWISRTLLLIFLPIAIYISCFIAHFRILSNTGPGDAYMPSLFQANLNGSEFSKNPLEIAYGSLVTIKSSAHSGGLLHSHVQTYPQGSKQQQVTIYHHKDHNNQWILTRSRDSEVNHLNDPPNNNNEHLQILKSGDVVRLVHESTGRNLHSHRIHSSVTTTQLEVSGYGHWNQGDGYDEWVVEVVREDSRLPQDGTLRSLTTKFMLRHRVLGCFLTTGKTPLPEWGFKQGEVFCDQSPRRSNKASGNWNSIWNIEYHRNHRLPEPESIQYKSNFWQDFIHVNVAMMEFNNGLTQDPDKSDPLASLPSQWPFLAIGIRMNNWFDSSFKVYLLGNPIVWWSGTVSLGVFVATLAWYSVVRGRQQQQQQQQLLEQEKEQQQQGQNDGNNDMQEIEHLQSQPSSTIASTTTAMSLEEWDRFKFIGKITLGGWILHYLPSFIMGRVMYLHHYFPALYFTILLHAFLIDHFLRRLTQRQQHRLLVKTLVWGVAFAAVTGAFIWFWPASYGFRGPAGDTMRNRQWRAAWDIVNPHKPRTFM</sequence>
<organism evidence="16 17">
    <name type="scientific">Linnemannia gamsii</name>
    <dbReference type="NCBI Taxonomy" id="64522"/>
    <lineage>
        <taxon>Eukaryota</taxon>
        <taxon>Fungi</taxon>
        <taxon>Fungi incertae sedis</taxon>
        <taxon>Mucoromycota</taxon>
        <taxon>Mortierellomycotina</taxon>
        <taxon>Mortierellomycetes</taxon>
        <taxon>Mortierellales</taxon>
        <taxon>Mortierellaceae</taxon>
        <taxon>Linnemannia</taxon>
    </lineage>
</organism>
<evidence type="ECO:0000256" key="2">
    <source>
        <dbReference type="ARBA" id="ARBA00004922"/>
    </source>
</evidence>
<dbReference type="PANTHER" id="PTHR10050">
    <property type="entry name" value="DOLICHYL-PHOSPHATE-MANNOSE--PROTEIN MANNOSYLTRANSFERASE"/>
    <property type="match status" value="1"/>
</dbReference>
<evidence type="ECO:0000256" key="1">
    <source>
        <dbReference type="ARBA" id="ARBA00004477"/>
    </source>
</evidence>
<reference evidence="16" key="1">
    <citation type="journal article" date="2020" name="Fungal Divers.">
        <title>Resolving the Mortierellaceae phylogeny through synthesis of multi-gene phylogenetics and phylogenomics.</title>
        <authorList>
            <person name="Vandepol N."/>
            <person name="Liber J."/>
            <person name="Desiro A."/>
            <person name="Na H."/>
            <person name="Kennedy M."/>
            <person name="Barry K."/>
            <person name="Grigoriev I.V."/>
            <person name="Miller A.N."/>
            <person name="O'Donnell K."/>
            <person name="Stajich J.E."/>
            <person name="Bonito G."/>
        </authorList>
    </citation>
    <scope>NUCLEOTIDE SEQUENCE</scope>
    <source>
        <strain evidence="16">NVP60</strain>
    </source>
</reference>
<dbReference type="OrthoDB" id="292747at2759"/>
<evidence type="ECO:0000256" key="4">
    <source>
        <dbReference type="ARBA" id="ARBA00012839"/>
    </source>
</evidence>
<dbReference type="AlphaFoldDB" id="A0A9P6RFQ9"/>
<name>A0A9P6RFQ9_9FUNG</name>
<dbReference type="Proteomes" id="UP000823405">
    <property type="component" value="Unassembled WGS sequence"/>
</dbReference>
<feature type="transmembrane region" description="Helical" evidence="14">
    <location>
        <begin position="781"/>
        <end position="802"/>
    </location>
</feature>
<protein>
    <recommendedName>
        <fullName evidence="4 14">Dolichyl-phosphate-mannose--protein mannosyltransferase</fullName>
        <ecNumber evidence="4 14">2.4.1.109</ecNumber>
    </recommendedName>
</protein>
<dbReference type="InterPro" id="IPR032421">
    <property type="entry name" value="PMT_4TMC"/>
</dbReference>
<dbReference type="Pfam" id="PF02815">
    <property type="entry name" value="MIR"/>
    <property type="match status" value="1"/>
</dbReference>
<evidence type="ECO:0000313" key="16">
    <source>
        <dbReference type="EMBL" id="KAG0317722.1"/>
    </source>
</evidence>
<dbReference type="SMART" id="SM00472">
    <property type="entry name" value="MIR"/>
    <property type="match status" value="3"/>
</dbReference>
<dbReference type="Pfam" id="PF16192">
    <property type="entry name" value="PMT_4TMC"/>
    <property type="match status" value="2"/>
</dbReference>
<evidence type="ECO:0000256" key="12">
    <source>
        <dbReference type="ARBA" id="ARBA00045085"/>
    </source>
</evidence>
<keyword evidence="17" id="KW-1185">Reference proteome</keyword>
<comment type="catalytic activity">
    <reaction evidence="13 14">
        <text>a di-trans,poly-cis-dolichyl beta-D-mannosyl phosphate + L-seryl-[protein] = 3-O-(alpha-D-mannosyl)-L-seryl-[protein] + a di-trans,poly-cis-dolichyl phosphate + H(+)</text>
        <dbReference type="Rhea" id="RHEA:17377"/>
        <dbReference type="Rhea" id="RHEA-COMP:9863"/>
        <dbReference type="Rhea" id="RHEA-COMP:13546"/>
        <dbReference type="Rhea" id="RHEA-COMP:19498"/>
        <dbReference type="Rhea" id="RHEA-COMP:19501"/>
        <dbReference type="ChEBI" id="CHEBI:15378"/>
        <dbReference type="ChEBI" id="CHEBI:29999"/>
        <dbReference type="ChEBI" id="CHEBI:57683"/>
        <dbReference type="ChEBI" id="CHEBI:58211"/>
        <dbReference type="ChEBI" id="CHEBI:137321"/>
        <dbReference type="EC" id="2.4.1.109"/>
    </reaction>
</comment>
<keyword evidence="9 14" id="KW-0256">Endoplasmic reticulum</keyword>
<evidence type="ECO:0000256" key="3">
    <source>
        <dbReference type="ARBA" id="ARBA00007222"/>
    </source>
</evidence>
<feature type="transmembrane region" description="Helical" evidence="14">
    <location>
        <begin position="750"/>
        <end position="769"/>
    </location>
</feature>
<dbReference type="InterPro" id="IPR036300">
    <property type="entry name" value="MIR_dom_sf"/>
</dbReference>
<comment type="caution">
    <text evidence="16">The sequence shown here is derived from an EMBL/GenBank/DDBJ whole genome shotgun (WGS) entry which is preliminary data.</text>
</comment>
<dbReference type="PROSITE" id="PS50919">
    <property type="entry name" value="MIR"/>
    <property type="match status" value="3"/>
</dbReference>
<gene>
    <name evidence="16" type="primary">PMT2_1</name>
    <name evidence="16" type="ORF">BGZ97_004943</name>
</gene>
<evidence type="ECO:0000313" key="17">
    <source>
        <dbReference type="Proteomes" id="UP000823405"/>
    </source>
</evidence>
<evidence type="ECO:0000256" key="6">
    <source>
        <dbReference type="ARBA" id="ARBA00022679"/>
    </source>
</evidence>
<feature type="transmembrane region" description="Helical" evidence="14">
    <location>
        <begin position="252"/>
        <end position="268"/>
    </location>
</feature>
<keyword evidence="5 14" id="KW-0328">Glycosyltransferase</keyword>
<dbReference type="InterPro" id="IPR003342">
    <property type="entry name" value="ArnT-like_N"/>
</dbReference>
<evidence type="ECO:0000256" key="9">
    <source>
        <dbReference type="ARBA" id="ARBA00022824"/>
    </source>
</evidence>
<comment type="similarity">
    <text evidence="3 14">Belongs to the glycosyltransferase 39 family.</text>
</comment>
<comment type="catalytic activity">
    <reaction evidence="12 14">
        <text>a di-trans,poly-cis-dolichyl beta-D-mannosyl phosphate + L-threonyl-[protein] = 3-O-(alpha-D-mannosyl)-L-threonyl-[protein] + a di-trans,poly-cis-dolichyl phosphate + H(+)</text>
        <dbReference type="Rhea" id="RHEA:53396"/>
        <dbReference type="Rhea" id="RHEA-COMP:11060"/>
        <dbReference type="Rhea" id="RHEA-COMP:13547"/>
        <dbReference type="Rhea" id="RHEA-COMP:19498"/>
        <dbReference type="Rhea" id="RHEA-COMP:19501"/>
        <dbReference type="ChEBI" id="CHEBI:15378"/>
        <dbReference type="ChEBI" id="CHEBI:30013"/>
        <dbReference type="ChEBI" id="CHEBI:57683"/>
        <dbReference type="ChEBI" id="CHEBI:58211"/>
        <dbReference type="ChEBI" id="CHEBI:137323"/>
        <dbReference type="EC" id="2.4.1.109"/>
    </reaction>
</comment>
<feature type="transmembrane region" description="Helical" evidence="14">
    <location>
        <begin position="173"/>
        <end position="190"/>
    </location>
</feature>
<feature type="transmembrane region" description="Helical" evidence="14">
    <location>
        <begin position="722"/>
        <end position="744"/>
    </location>
</feature>
<evidence type="ECO:0000256" key="7">
    <source>
        <dbReference type="ARBA" id="ARBA00022692"/>
    </source>
</evidence>
<dbReference type="InterPro" id="IPR016093">
    <property type="entry name" value="MIR_motif"/>
</dbReference>
<proteinExistence type="inferred from homology"/>
<comment type="function">
    <text evidence="14">Transfers mannose from Dol-P-mannose to Ser or Thr residues on proteins.</text>
</comment>
<dbReference type="Pfam" id="PF02366">
    <property type="entry name" value="PMT"/>
    <property type="match status" value="1"/>
</dbReference>
<feature type="transmembrane region" description="Helical" evidence="14">
    <location>
        <begin position="638"/>
        <end position="660"/>
    </location>
</feature>
<comment type="subcellular location">
    <subcellularLocation>
        <location evidence="1 14">Endoplasmic reticulum membrane</location>
        <topology evidence="1 14">Multi-pass membrane protein</topology>
    </subcellularLocation>
</comment>
<dbReference type="InterPro" id="IPR027005">
    <property type="entry name" value="PMT-like"/>
</dbReference>
<feature type="domain" description="MIR" evidence="15">
    <location>
        <begin position="497"/>
        <end position="560"/>
    </location>
</feature>
<keyword evidence="6 14" id="KW-0808">Transferase</keyword>
<evidence type="ECO:0000256" key="10">
    <source>
        <dbReference type="ARBA" id="ARBA00022989"/>
    </source>
</evidence>
<feature type="transmembrane region" description="Helical" evidence="14">
    <location>
        <begin position="219"/>
        <end position="240"/>
    </location>
</feature>
<comment type="pathway">
    <text evidence="2 14">Protein modification; protein glycosylation.</text>
</comment>
<keyword evidence="8" id="KW-0677">Repeat</keyword>
<feature type="transmembrane region" description="Helical" evidence="14">
    <location>
        <begin position="312"/>
        <end position="332"/>
    </location>
</feature>
<evidence type="ECO:0000256" key="14">
    <source>
        <dbReference type="RuleBase" id="RU367007"/>
    </source>
</evidence>
<keyword evidence="7 14" id="KW-0812">Transmembrane</keyword>
<feature type="domain" description="MIR" evidence="15">
    <location>
        <begin position="359"/>
        <end position="413"/>
    </location>
</feature>
<evidence type="ECO:0000256" key="5">
    <source>
        <dbReference type="ARBA" id="ARBA00022676"/>
    </source>
</evidence>
<dbReference type="GO" id="GO:0004169">
    <property type="term" value="F:dolichyl-phosphate-mannose-protein mannosyltransferase activity"/>
    <property type="evidence" value="ECO:0007669"/>
    <property type="project" value="UniProtKB-UniRule"/>
</dbReference>
<keyword evidence="10 14" id="KW-1133">Transmembrane helix</keyword>
<dbReference type="GO" id="GO:0005789">
    <property type="term" value="C:endoplasmic reticulum membrane"/>
    <property type="evidence" value="ECO:0007669"/>
    <property type="project" value="UniProtKB-SubCell"/>
</dbReference>
<dbReference type="SUPFAM" id="SSF82109">
    <property type="entry name" value="MIR domain"/>
    <property type="match status" value="1"/>
</dbReference>
<dbReference type="EC" id="2.4.1.109" evidence="4 14"/>
<keyword evidence="11 14" id="KW-0472">Membrane</keyword>
<dbReference type="Gene3D" id="2.80.10.50">
    <property type="match status" value="1"/>
</dbReference>